<evidence type="ECO:0000256" key="1">
    <source>
        <dbReference type="SAM" id="MobiDB-lite"/>
    </source>
</evidence>
<keyword evidence="3" id="KW-1185">Reference proteome</keyword>
<feature type="compositionally biased region" description="Low complexity" evidence="1">
    <location>
        <begin position="228"/>
        <end position="239"/>
    </location>
</feature>
<accession>A0AAD2DT29</accession>
<feature type="compositionally biased region" description="Basic and acidic residues" evidence="1">
    <location>
        <begin position="103"/>
        <end position="113"/>
    </location>
</feature>
<protein>
    <submittedName>
        <fullName evidence="2">Uncharacterized protein</fullName>
    </submittedName>
</protein>
<feature type="compositionally biased region" description="Basic residues" evidence="1">
    <location>
        <begin position="284"/>
        <end position="296"/>
    </location>
</feature>
<organism evidence="2 3">
    <name type="scientific">Fraxinus pennsylvanica</name>
    <dbReference type="NCBI Taxonomy" id="56036"/>
    <lineage>
        <taxon>Eukaryota</taxon>
        <taxon>Viridiplantae</taxon>
        <taxon>Streptophyta</taxon>
        <taxon>Embryophyta</taxon>
        <taxon>Tracheophyta</taxon>
        <taxon>Spermatophyta</taxon>
        <taxon>Magnoliopsida</taxon>
        <taxon>eudicotyledons</taxon>
        <taxon>Gunneridae</taxon>
        <taxon>Pentapetalae</taxon>
        <taxon>asterids</taxon>
        <taxon>lamiids</taxon>
        <taxon>Lamiales</taxon>
        <taxon>Oleaceae</taxon>
        <taxon>Oleeae</taxon>
        <taxon>Fraxinus</taxon>
    </lineage>
</organism>
<reference evidence="2" key="1">
    <citation type="submission" date="2023-05" db="EMBL/GenBank/DDBJ databases">
        <authorList>
            <person name="Huff M."/>
        </authorList>
    </citation>
    <scope>NUCLEOTIDE SEQUENCE</scope>
</reference>
<feature type="compositionally biased region" description="Basic and acidic residues" evidence="1">
    <location>
        <begin position="241"/>
        <end position="283"/>
    </location>
</feature>
<feature type="region of interest" description="Disordered" evidence="1">
    <location>
        <begin position="164"/>
        <end position="215"/>
    </location>
</feature>
<feature type="compositionally biased region" description="Basic and acidic residues" evidence="1">
    <location>
        <begin position="79"/>
        <end position="95"/>
    </location>
</feature>
<feature type="region of interest" description="Disordered" evidence="1">
    <location>
        <begin position="1"/>
        <end position="118"/>
    </location>
</feature>
<evidence type="ECO:0000313" key="3">
    <source>
        <dbReference type="Proteomes" id="UP000834106"/>
    </source>
</evidence>
<dbReference type="AlphaFoldDB" id="A0AAD2DT29"/>
<feature type="compositionally biased region" description="Basic residues" evidence="1">
    <location>
        <begin position="26"/>
        <end position="39"/>
    </location>
</feature>
<feature type="compositionally biased region" description="Polar residues" evidence="1">
    <location>
        <begin position="430"/>
        <end position="443"/>
    </location>
</feature>
<feature type="compositionally biased region" description="Basic and acidic residues" evidence="1">
    <location>
        <begin position="40"/>
        <end position="70"/>
    </location>
</feature>
<proteinExistence type="predicted"/>
<sequence>MSRCFPFPPPGYEREHMPEDLDSLKKEKHKEKKHKKKEKERREGKEKRGEERSDEKHREKKDRKEKYKDKKEKHRDKKKGTEKDREKNKEKKSISDESAVAGKLEESSGDKLHSGHNKFKSSFTYETKHATQFLDQNGGILVQNSLLQGSEESKFVQELDRRIRDDEKGAESQLLERISDVSKRDQGATARAGNRDSSGVLAGDKGKNKDKIIDSRKVDVLGFREEFGANMAQNNAGMAKSKVEAMPKPMEEHKDSRLEGKERSKEKSDNNQGDKHKGKDRDKKVHGKDRARKKEKRREEKEKGIIENKKSEQDRSNHVGRNDLVGVTSNVSTHLLMDINGSSVDEGNIRKIEDVSVNGFLHESEVRPNKLQRLTPHQLTENERNFEACQNPIVSASYKQMSPYNTCSDNDDQRMTVTLEVHEPCPSKPTPLTATTSIDQNVETSKKSVHRDSKFPNEVLRVPKMENLNAEASRRPPHPDFKYLSEILTVPKMEELQTDDQEWLFYKKDPPSNKPKVGFCGVREDISVWSGAMYIESAEVYALPYVIPY</sequence>
<dbReference type="EMBL" id="OU503041">
    <property type="protein sequence ID" value="CAI9762806.1"/>
    <property type="molecule type" value="Genomic_DNA"/>
</dbReference>
<feature type="compositionally biased region" description="Basic and acidic residues" evidence="1">
    <location>
        <begin position="297"/>
        <end position="321"/>
    </location>
</feature>
<name>A0AAD2DT29_9LAMI</name>
<feature type="region of interest" description="Disordered" evidence="1">
    <location>
        <begin position="423"/>
        <end position="451"/>
    </location>
</feature>
<dbReference type="PANTHER" id="PTHR34660">
    <property type="entry name" value="MYB-LIKE PROTEIN X"/>
    <property type="match status" value="1"/>
</dbReference>
<gene>
    <name evidence="2" type="ORF">FPE_LOCUS10236</name>
</gene>
<feature type="compositionally biased region" description="Basic and acidic residues" evidence="1">
    <location>
        <begin position="204"/>
        <end position="215"/>
    </location>
</feature>
<evidence type="ECO:0000313" key="2">
    <source>
        <dbReference type="EMBL" id="CAI9762806.1"/>
    </source>
</evidence>
<dbReference type="PANTHER" id="PTHR34660:SF3">
    <property type="entry name" value="RRM DOMAIN-CONTAINING PROTEIN"/>
    <property type="match status" value="1"/>
</dbReference>
<feature type="region of interest" description="Disordered" evidence="1">
    <location>
        <begin position="228"/>
        <end position="322"/>
    </location>
</feature>
<dbReference type="Proteomes" id="UP000834106">
    <property type="component" value="Chromosome 6"/>
</dbReference>
<feature type="compositionally biased region" description="Pro residues" evidence="1">
    <location>
        <begin position="1"/>
        <end position="11"/>
    </location>
</feature>
<feature type="compositionally biased region" description="Basic and acidic residues" evidence="1">
    <location>
        <begin position="12"/>
        <end position="25"/>
    </location>
</feature>
<feature type="compositionally biased region" description="Basic and acidic residues" evidence="1">
    <location>
        <begin position="177"/>
        <end position="186"/>
    </location>
</feature>